<feature type="region of interest" description="Disordered" evidence="6">
    <location>
        <begin position="122"/>
        <end position="177"/>
    </location>
</feature>
<evidence type="ECO:0000256" key="5">
    <source>
        <dbReference type="ARBA" id="ARBA00023242"/>
    </source>
</evidence>
<protein>
    <recommendedName>
        <fullName evidence="7">Zn(2)-C6 fungal-type domain-containing protein</fullName>
    </recommendedName>
</protein>
<dbReference type="EMBL" id="MSFM01000014">
    <property type="protein sequence ID" value="PKY00485.1"/>
    <property type="molecule type" value="Genomic_DNA"/>
</dbReference>
<evidence type="ECO:0000256" key="6">
    <source>
        <dbReference type="SAM" id="MobiDB-lite"/>
    </source>
</evidence>
<dbReference type="GO" id="GO:0005634">
    <property type="term" value="C:nucleus"/>
    <property type="evidence" value="ECO:0007669"/>
    <property type="project" value="TreeGrafter"/>
</dbReference>
<dbReference type="InterPro" id="IPR036864">
    <property type="entry name" value="Zn2-C6_fun-type_DNA-bd_sf"/>
</dbReference>
<dbReference type="PANTHER" id="PTHR47424">
    <property type="entry name" value="REGULATORY PROTEIN GAL4"/>
    <property type="match status" value="1"/>
</dbReference>
<accession>A0A2I1CS79</accession>
<dbReference type="Pfam" id="PF04082">
    <property type="entry name" value="Fungal_trans"/>
    <property type="match status" value="1"/>
</dbReference>
<dbReference type="PANTHER" id="PTHR47424:SF5">
    <property type="entry name" value="ZN(II)2CYS6 TRANSCRIPTION FACTOR (EUROFUNG)"/>
    <property type="match status" value="1"/>
</dbReference>
<dbReference type="VEuPathDB" id="FungiDB:P168DRAFT_243515"/>
<feature type="domain" description="Zn(2)-C6 fungal-type" evidence="7">
    <location>
        <begin position="36"/>
        <end position="67"/>
    </location>
</feature>
<keyword evidence="5" id="KW-0539">Nucleus</keyword>
<dbReference type="GO" id="GO:0006351">
    <property type="term" value="P:DNA-templated transcription"/>
    <property type="evidence" value="ECO:0007669"/>
    <property type="project" value="InterPro"/>
</dbReference>
<dbReference type="InterPro" id="IPR007219">
    <property type="entry name" value="XnlR_reg_dom"/>
</dbReference>
<evidence type="ECO:0000313" key="8">
    <source>
        <dbReference type="EMBL" id="PKY00485.1"/>
    </source>
</evidence>
<dbReference type="GO" id="GO:0000435">
    <property type="term" value="P:positive regulation of transcription from RNA polymerase II promoter by galactose"/>
    <property type="evidence" value="ECO:0007669"/>
    <property type="project" value="TreeGrafter"/>
</dbReference>
<evidence type="ECO:0000256" key="2">
    <source>
        <dbReference type="ARBA" id="ARBA00023015"/>
    </source>
</evidence>
<dbReference type="Pfam" id="PF00172">
    <property type="entry name" value="Zn_clus"/>
    <property type="match status" value="1"/>
</dbReference>
<dbReference type="SUPFAM" id="SSF57701">
    <property type="entry name" value="Zn2/Cys6 DNA-binding domain"/>
    <property type="match status" value="1"/>
</dbReference>
<feature type="region of interest" description="Disordered" evidence="6">
    <location>
        <begin position="1"/>
        <end position="26"/>
    </location>
</feature>
<keyword evidence="2" id="KW-0805">Transcription regulation</keyword>
<proteinExistence type="predicted"/>
<dbReference type="InterPro" id="IPR051127">
    <property type="entry name" value="Fungal_SecMet_Regulators"/>
</dbReference>
<dbReference type="Gene3D" id="4.10.240.10">
    <property type="entry name" value="Zn(2)-C6 fungal-type DNA-binding domain"/>
    <property type="match status" value="1"/>
</dbReference>
<evidence type="ECO:0000256" key="3">
    <source>
        <dbReference type="ARBA" id="ARBA00023125"/>
    </source>
</evidence>
<dbReference type="RefSeq" id="XP_024689079.1">
    <property type="nucleotide sequence ID" value="XM_024833864.1"/>
</dbReference>
<organism evidence="8 9">
    <name type="scientific">Aspergillus campestris (strain IBT 28561)</name>
    <dbReference type="NCBI Taxonomy" id="1392248"/>
    <lineage>
        <taxon>Eukaryota</taxon>
        <taxon>Fungi</taxon>
        <taxon>Dikarya</taxon>
        <taxon>Ascomycota</taxon>
        <taxon>Pezizomycotina</taxon>
        <taxon>Eurotiomycetes</taxon>
        <taxon>Eurotiomycetidae</taxon>
        <taxon>Eurotiales</taxon>
        <taxon>Aspergillaceae</taxon>
        <taxon>Aspergillus</taxon>
        <taxon>Aspergillus subgen. Circumdati</taxon>
    </lineage>
</organism>
<sequence>MFHTFEGFENPEPASQTRGRTERQPSVGRRVTTLRACTSCRHRKIKCDGERPCEACRWYKKADHCHYSDPRPSRRHVEKLSTTLDEYRNVFERLFPSTTPDALLNLPREKLLELTAKGFSLPQGQAHHPASPANSGSIESHVSPISNENGNLESLQTVPDESGDNRSQNSSETANGISDDVNALSLSAKQPSSYLGISSIHAVLKVIVWLDPGSVSYLSRQSASGPSRDSVVDYSTRDTQPWQVQGVTQAPSPTHNHMPTTDMQLLDAYFTYFQPFVPMIDEHAFRETYLSGHRKDDRWLALLNIVFALGSIAACPADDASHETYYTRCKGHLGLDSLGSSHLETIQTLGLLGGYYLHYTSQPNLAYSLMGAALRMAAALGLHKEFSEGQNDSNKNRLSSVDLKRRIWWSLFCLDTWGAMTLGRPSMGRLGPTITVKLPSNREMGNVLDILPLLENVRFCQIATQIQEILAVAPLTKHHEISHFDGQLLEWYDNLPSILKDHEPCSESMSTTRTVMKWRYLNQRMLLYRPTLLSYAMRRVPYIALRSEERTAIERCRAIAEVTIHDIASTAQSHQMSGWNAVWLLFQATMVPLVGLFLNDNTTCDSRATNEACLAQVELAILTLARLQAWSPTAKKTLDAVSRIVEASKRGPDMADDASMSHESIPGPAPGILPSQNEYNRVTIANEGGFSDPFAGPFLDDSTGQYLWDFLSWGDSSLMPGVDNANEAMLLSQDDKGMKYGPNASGFFGGPVTAESAYFANPVSFYG</sequence>
<dbReference type="SMART" id="SM00906">
    <property type="entry name" value="Fungal_trans"/>
    <property type="match status" value="1"/>
</dbReference>
<dbReference type="Proteomes" id="UP000234254">
    <property type="component" value="Unassembled WGS sequence"/>
</dbReference>
<dbReference type="CDD" id="cd12148">
    <property type="entry name" value="fungal_TF_MHR"/>
    <property type="match status" value="1"/>
</dbReference>
<dbReference type="GO" id="GO:0008270">
    <property type="term" value="F:zinc ion binding"/>
    <property type="evidence" value="ECO:0007669"/>
    <property type="project" value="InterPro"/>
</dbReference>
<dbReference type="InterPro" id="IPR001138">
    <property type="entry name" value="Zn2Cys6_DnaBD"/>
</dbReference>
<reference evidence="8" key="1">
    <citation type="submission" date="2016-12" db="EMBL/GenBank/DDBJ databases">
        <title>The genomes of Aspergillus section Nigri reveals drivers in fungal speciation.</title>
        <authorList>
            <consortium name="DOE Joint Genome Institute"/>
            <person name="Vesth T.C."/>
            <person name="Nybo J."/>
            <person name="Theobald S."/>
            <person name="Brandl J."/>
            <person name="Frisvad J.C."/>
            <person name="Nielsen K.F."/>
            <person name="Lyhne E.K."/>
            <person name="Kogle M.E."/>
            <person name="Kuo A."/>
            <person name="Riley R."/>
            <person name="Clum A."/>
            <person name="Nolan M."/>
            <person name="Lipzen A."/>
            <person name="Salamov A."/>
            <person name="Henrissat B."/>
            <person name="Wiebenga A."/>
            <person name="De vries R.P."/>
            <person name="Grigoriev I.V."/>
            <person name="Mortensen U.H."/>
            <person name="Andersen M.R."/>
            <person name="Baker S.E."/>
        </authorList>
    </citation>
    <scope>NUCLEOTIDE SEQUENCE</scope>
    <source>
        <strain evidence="8">IBT 28561</strain>
    </source>
</reference>
<keyword evidence="3" id="KW-0238">DNA-binding</keyword>
<dbReference type="OrthoDB" id="3362851at2759"/>
<evidence type="ECO:0000256" key="1">
    <source>
        <dbReference type="ARBA" id="ARBA00022723"/>
    </source>
</evidence>
<dbReference type="SMART" id="SM00066">
    <property type="entry name" value="GAL4"/>
    <property type="match status" value="1"/>
</dbReference>
<evidence type="ECO:0000259" key="7">
    <source>
        <dbReference type="PROSITE" id="PS50048"/>
    </source>
</evidence>
<evidence type="ECO:0000313" key="9">
    <source>
        <dbReference type="Proteomes" id="UP000234254"/>
    </source>
</evidence>
<gene>
    <name evidence="8" type="ORF">P168DRAFT_243515</name>
</gene>
<dbReference type="GO" id="GO:0000981">
    <property type="term" value="F:DNA-binding transcription factor activity, RNA polymerase II-specific"/>
    <property type="evidence" value="ECO:0007669"/>
    <property type="project" value="InterPro"/>
</dbReference>
<dbReference type="AlphaFoldDB" id="A0A2I1CS79"/>
<keyword evidence="4" id="KW-0804">Transcription</keyword>
<dbReference type="CDD" id="cd00067">
    <property type="entry name" value="GAL4"/>
    <property type="match status" value="1"/>
</dbReference>
<dbReference type="GO" id="GO:0000978">
    <property type="term" value="F:RNA polymerase II cis-regulatory region sequence-specific DNA binding"/>
    <property type="evidence" value="ECO:0007669"/>
    <property type="project" value="TreeGrafter"/>
</dbReference>
<dbReference type="PROSITE" id="PS50048">
    <property type="entry name" value="ZN2_CY6_FUNGAL_2"/>
    <property type="match status" value="1"/>
</dbReference>
<keyword evidence="1" id="KW-0479">Metal-binding</keyword>
<feature type="compositionally biased region" description="Polar residues" evidence="6">
    <location>
        <begin position="132"/>
        <end position="176"/>
    </location>
</feature>
<name>A0A2I1CS79_ASPC2</name>
<comment type="caution">
    <text evidence="8">The sequence shown here is derived from an EMBL/GenBank/DDBJ whole genome shotgun (WGS) entry which is preliminary data.</text>
</comment>
<dbReference type="GeneID" id="36541388"/>
<dbReference type="PROSITE" id="PS00463">
    <property type="entry name" value="ZN2_CY6_FUNGAL_1"/>
    <property type="match status" value="1"/>
</dbReference>
<keyword evidence="9" id="KW-1185">Reference proteome</keyword>
<evidence type="ECO:0000256" key="4">
    <source>
        <dbReference type="ARBA" id="ARBA00023163"/>
    </source>
</evidence>